<dbReference type="EMBL" id="CP165734">
    <property type="protein sequence ID" value="XDV57624.1"/>
    <property type="molecule type" value="Genomic_DNA"/>
</dbReference>
<protein>
    <submittedName>
        <fullName evidence="2">Pilus assembly protein TadG-related protein</fullName>
    </submittedName>
</protein>
<organism evidence="2">
    <name type="scientific">Bradyrhizobium sp. LLZ17</name>
    <dbReference type="NCBI Taxonomy" id="3239388"/>
    <lineage>
        <taxon>Bacteria</taxon>
        <taxon>Pseudomonadati</taxon>
        <taxon>Pseudomonadota</taxon>
        <taxon>Alphaproteobacteria</taxon>
        <taxon>Hyphomicrobiales</taxon>
        <taxon>Nitrobacteraceae</taxon>
        <taxon>Bradyrhizobium</taxon>
    </lineage>
</organism>
<feature type="domain" description="Putative Flp pilus-assembly TadG-like N-terminal" evidence="1">
    <location>
        <begin position="10"/>
        <end position="55"/>
    </location>
</feature>
<evidence type="ECO:0000313" key="2">
    <source>
        <dbReference type="EMBL" id="XDV57624.1"/>
    </source>
</evidence>
<dbReference type="RefSeq" id="WP_369722044.1">
    <property type="nucleotide sequence ID" value="NZ_CP165734.1"/>
</dbReference>
<reference evidence="2" key="1">
    <citation type="submission" date="2024-08" db="EMBL/GenBank/DDBJ databases">
        <authorList>
            <person name="Chaddad Z."/>
            <person name="Lamrabet M."/>
            <person name="Bouhnik O."/>
            <person name="Alami S."/>
            <person name="Wipf D."/>
            <person name="Courty P.E."/>
            <person name="Missbah El Idrissi M."/>
        </authorList>
    </citation>
    <scope>NUCLEOTIDE SEQUENCE</scope>
    <source>
        <strain evidence="2">LLZ17</strain>
    </source>
</reference>
<dbReference type="InterPro" id="IPR028087">
    <property type="entry name" value="Tad_N"/>
</dbReference>
<accession>A0AB39XKI4</accession>
<dbReference type="Pfam" id="PF13400">
    <property type="entry name" value="Tad"/>
    <property type="match status" value="1"/>
</dbReference>
<gene>
    <name evidence="2" type="ORF">AB8Z38_34785</name>
</gene>
<evidence type="ECO:0000259" key="1">
    <source>
        <dbReference type="Pfam" id="PF13400"/>
    </source>
</evidence>
<name>A0AB39XKI4_9BRAD</name>
<dbReference type="AlphaFoldDB" id="A0AB39XKI4"/>
<sequence>MRNMLRCRRGSAAFATVVALVPLIGVMALGGEAGSWYVTRQRAQGAADAAAYSGALRLACDSAPQPGTTCSNTQTVDWRAKQVAAQNSFCNSGDTSYPGATCATSLPAGVSKSVQIATLTSWNGTAGNFVQATVGQQQPTYLAQLLGLSTINVVATAVAGVDSLAKPPCVLALKDAVTFQGSPKVSSPSCGISSNSTADNAIGFKGNSGIQVNAPSYTVGGCSQTGGSQCTGVKTYQQPIPNPLSGFDTAISSLKTSDFPDGACPVPSTNTPLPAYGSPKKCYYDLSSKVSGAFTSFNNNSYTLSGIYFFADGALTIGGNATITTPSPATATLILLPPKFMSPSDNGATLALSGNPTIQISAPSIVLATQVPAPLASSTVLKLMTDLLIYDPEPWSKKGINITGNSSSYFDGTVYVPNTPVTYAGNSSSSAPGCYQVIAYAVNFIGDTTLDNRQCKSDLAITPNVQTVRLVQ</sequence>
<proteinExistence type="predicted"/>